<dbReference type="EMBL" id="LUUG01000082">
    <property type="protein sequence ID" value="OAI02804.1"/>
    <property type="molecule type" value="Genomic_DNA"/>
</dbReference>
<gene>
    <name evidence="2" type="ORF">A1332_02605</name>
</gene>
<keyword evidence="1" id="KW-0732">Signal</keyword>
<accession>A0A177MB85</accession>
<evidence type="ECO:0000256" key="1">
    <source>
        <dbReference type="SAM" id="SignalP"/>
    </source>
</evidence>
<dbReference type="CDD" id="cd15482">
    <property type="entry name" value="Sialidase_non-viral"/>
    <property type="match status" value="1"/>
</dbReference>
<comment type="caution">
    <text evidence="2">The sequence shown here is derived from an EMBL/GenBank/DDBJ whole genome shotgun (WGS) entry which is preliminary data.</text>
</comment>
<dbReference type="AlphaFoldDB" id="A0A177MB85"/>
<feature type="chain" id="PRO_5008067833" description="Exo-alpha-sialidase" evidence="1">
    <location>
        <begin position="27"/>
        <end position="407"/>
    </location>
</feature>
<evidence type="ECO:0000313" key="3">
    <source>
        <dbReference type="Proteomes" id="UP000078090"/>
    </source>
</evidence>
<dbReference type="OrthoDB" id="9764969at2"/>
<evidence type="ECO:0000313" key="2">
    <source>
        <dbReference type="EMBL" id="OAI02804.1"/>
    </source>
</evidence>
<dbReference type="RefSeq" id="WP_064009201.1">
    <property type="nucleotide sequence ID" value="NZ_LUUG01000082.1"/>
</dbReference>
<protein>
    <recommendedName>
        <fullName evidence="4">Exo-alpha-sialidase</fullName>
    </recommendedName>
</protein>
<reference evidence="3" key="1">
    <citation type="submission" date="2016-03" db="EMBL/GenBank/DDBJ databases">
        <authorList>
            <person name="Heylen K."/>
            <person name="De Vos P."/>
            <person name="Vekeman B."/>
        </authorList>
    </citation>
    <scope>NUCLEOTIDE SEQUENCE [LARGE SCALE GENOMIC DNA]</scope>
    <source>
        <strain evidence="3">R-45363</strain>
    </source>
</reference>
<dbReference type="Gene3D" id="2.120.10.10">
    <property type="match status" value="1"/>
</dbReference>
<dbReference type="InterPro" id="IPR036278">
    <property type="entry name" value="Sialidase_sf"/>
</dbReference>
<evidence type="ECO:0008006" key="4">
    <source>
        <dbReference type="Google" id="ProtNLM"/>
    </source>
</evidence>
<proteinExistence type="predicted"/>
<organism evidence="2 3">
    <name type="scientific">Methylomonas methanica</name>
    <dbReference type="NCBI Taxonomy" id="421"/>
    <lineage>
        <taxon>Bacteria</taxon>
        <taxon>Pseudomonadati</taxon>
        <taxon>Pseudomonadota</taxon>
        <taxon>Gammaproteobacteria</taxon>
        <taxon>Methylococcales</taxon>
        <taxon>Methylococcaceae</taxon>
        <taxon>Methylomonas</taxon>
    </lineage>
</organism>
<sequence>MQTIKDFFTIVGGLLLLFLNAHTAFAKPPHTLPMSELQIPANGVSQQHHLAQTAAGELILSWVQTDGGSSTAKFAVLEQQGWSMPLTVAKVEGKLADPPVVLGLSDGSLAAAWMPYVKDSPDRYAADIYLARSIDGGLSWSTPLKPYGDDARIYDAQMSLAALPDARLALVWTDMRNAGHDPAADKKTNRYQLMASVIDKNWRAGPELVLDDDVCSCCRSYTDAQGEQLATVYRDHAVGEIRDISAVRWQPGGNPQITNVHADGWVIGGCPSNGPSIDLTPTAGVAAWFTAADGKGRVKVAFSSDKGAQFNQPIELDADASGYANALLLDDGSALVSWRGRNGPEDELRVAKVTTDGRVSRETTLYRGSFPKWPSKYLAMARVGKQAFVAWTDPVQKKVRLVSLTID</sequence>
<dbReference type="SUPFAM" id="SSF50939">
    <property type="entry name" value="Sialidases"/>
    <property type="match status" value="1"/>
</dbReference>
<feature type="signal peptide" evidence="1">
    <location>
        <begin position="1"/>
        <end position="26"/>
    </location>
</feature>
<name>A0A177MB85_METMH</name>
<dbReference type="Proteomes" id="UP000078090">
    <property type="component" value="Unassembled WGS sequence"/>
</dbReference>